<name>K2PVV7_9FLAO</name>
<keyword evidence="3 6" id="KW-0812">Transmembrane</keyword>
<feature type="transmembrane region" description="Helical" evidence="6">
    <location>
        <begin position="6"/>
        <end position="27"/>
    </location>
</feature>
<keyword evidence="8" id="KW-1185">Reference proteome</keyword>
<feature type="transmembrane region" description="Helical" evidence="6">
    <location>
        <begin position="192"/>
        <end position="210"/>
    </location>
</feature>
<dbReference type="EMBL" id="AMSG01000001">
    <property type="protein sequence ID" value="EKF56785.1"/>
    <property type="molecule type" value="Genomic_DNA"/>
</dbReference>
<dbReference type="PANTHER" id="PTHR30086:SF20">
    <property type="entry name" value="ARGININE EXPORTER PROTEIN ARGO-RELATED"/>
    <property type="match status" value="1"/>
</dbReference>
<comment type="subcellular location">
    <subcellularLocation>
        <location evidence="1">Cell membrane</location>
        <topology evidence="1">Multi-pass membrane protein</topology>
    </subcellularLocation>
</comment>
<evidence type="ECO:0000256" key="5">
    <source>
        <dbReference type="ARBA" id="ARBA00023136"/>
    </source>
</evidence>
<protein>
    <submittedName>
        <fullName evidence="7">Lysine exporter protein LysE/YggA</fullName>
    </submittedName>
</protein>
<keyword evidence="2" id="KW-1003">Cell membrane</keyword>
<feature type="transmembrane region" description="Helical" evidence="6">
    <location>
        <begin position="152"/>
        <end position="172"/>
    </location>
</feature>
<keyword evidence="4 6" id="KW-1133">Transmembrane helix</keyword>
<sequence length="229" mass="26390">MIQDIFTAIPLGILLSFTIGPVFFVLLQTGAVKGFRAALAFDLGVVLGDFLFILIAYYSTNRILHKIKDEPSLFILGGIVLIVYGYVSFRKCKTDFKRDIRNAINQVTVKRNYIRLFINGFLLNFINVGVLGFWLGIIFIFGPKLEMEDRRIFVFLTTILATYLIVDCFKILLAKQLRTKLTPRRIFKIKRIISLVIVFFGFVLMLQGIFPGEKEKIKHVIENIREQKK</sequence>
<evidence type="ECO:0000256" key="4">
    <source>
        <dbReference type="ARBA" id="ARBA00022989"/>
    </source>
</evidence>
<dbReference type="InterPro" id="IPR001123">
    <property type="entry name" value="LeuE-type"/>
</dbReference>
<feature type="transmembrane region" description="Helical" evidence="6">
    <location>
        <begin position="39"/>
        <end position="59"/>
    </location>
</feature>
<gene>
    <name evidence="7" type="ORF">I215_01185</name>
</gene>
<evidence type="ECO:0000256" key="6">
    <source>
        <dbReference type="SAM" id="Phobius"/>
    </source>
</evidence>
<feature type="transmembrane region" description="Helical" evidence="6">
    <location>
        <begin position="116"/>
        <end position="140"/>
    </location>
</feature>
<dbReference type="PATRIC" id="fig|555500.3.peg.251"/>
<dbReference type="GO" id="GO:0005886">
    <property type="term" value="C:plasma membrane"/>
    <property type="evidence" value="ECO:0007669"/>
    <property type="project" value="UniProtKB-SubCell"/>
</dbReference>
<dbReference type="Pfam" id="PF01810">
    <property type="entry name" value="LysE"/>
    <property type="match status" value="1"/>
</dbReference>
<accession>K2PVV7</accession>
<evidence type="ECO:0000256" key="3">
    <source>
        <dbReference type="ARBA" id="ARBA00022692"/>
    </source>
</evidence>
<dbReference type="AlphaFoldDB" id="K2PVV7"/>
<dbReference type="STRING" id="555500.I215_01185"/>
<evidence type="ECO:0000313" key="7">
    <source>
        <dbReference type="EMBL" id="EKF56785.1"/>
    </source>
</evidence>
<feature type="transmembrane region" description="Helical" evidence="6">
    <location>
        <begin position="71"/>
        <end position="89"/>
    </location>
</feature>
<keyword evidence="5 6" id="KW-0472">Membrane</keyword>
<dbReference type="OrthoDB" id="679767at2"/>
<evidence type="ECO:0000313" key="8">
    <source>
        <dbReference type="Proteomes" id="UP000007364"/>
    </source>
</evidence>
<dbReference type="eggNOG" id="COG1280">
    <property type="taxonomic scope" value="Bacteria"/>
</dbReference>
<comment type="caution">
    <text evidence="7">The sequence shown here is derived from an EMBL/GenBank/DDBJ whole genome shotgun (WGS) entry which is preliminary data.</text>
</comment>
<dbReference type="GO" id="GO:0015171">
    <property type="term" value="F:amino acid transmembrane transporter activity"/>
    <property type="evidence" value="ECO:0007669"/>
    <property type="project" value="TreeGrafter"/>
</dbReference>
<dbReference type="Proteomes" id="UP000007364">
    <property type="component" value="Unassembled WGS sequence"/>
</dbReference>
<evidence type="ECO:0000256" key="2">
    <source>
        <dbReference type="ARBA" id="ARBA00022475"/>
    </source>
</evidence>
<organism evidence="7 8">
    <name type="scientific">Galbibacter marinus</name>
    <dbReference type="NCBI Taxonomy" id="555500"/>
    <lineage>
        <taxon>Bacteria</taxon>
        <taxon>Pseudomonadati</taxon>
        <taxon>Bacteroidota</taxon>
        <taxon>Flavobacteriia</taxon>
        <taxon>Flavobacteriales</taxon>
        <taxon>Flavobacteriaceae</taxon>
        <taxon>Galbibacter</taxon>
    </lineage>
</organism>
<dbReference type="RefSeq" id="WP_008990114.1">
    <property type="nucleotide sequence ID" value="NZ_AMSG01000001.1"/>
</dbReference>
<proteinExistence type="predicted"/>
<reference evidence="7 8" key="1">
    <citation type="journal article" date="2012" name="J. Bacteriol.">
        <title>Genome Sequence of Galbibacter marinum Type Strain ck-I2-15.</title>
        <authorList>
            <person name="Lai Q."/>
            <person name="Li C."/>
            <person name="Shao Z."/>
        </authorList>
    </citation>
    <scope>NUCLEOTIDE SEQUENCE [LARGE SCALE GENOMIC DNA]</scope>
    <source>
        <strain evidence="8">ck-I2-15</strain>
    </source>
</reference>
<dbReference type="PANTHER" id="PTHR30086">
    <property type="entry name" value="ARGININE EXPORTER PROTEIN ARGO"/>
    <property type="match status" value="1"/>
</dbReference>
<evidence type="ECO:0000256" key="1">
    <source>
        <dbReference type="ARBA" id="ARBA00004651"/>
    </source>
</evidence>